<name>A0A9D2KPM7_9FIRM</name>
<evidence type="ECO:0000313" key="5">
    <source>
        <dbReference type="EMBL" id="HJA71186.1"/>
    </source>
</evidence>
<dbReference type="GO" id="GO:0015562">
    <property type="term" value="F:efflux transmembrane transporter activity"/>
    <property type="evidence" value="ECO:0007669"/>
    <property type="project" value="TreeGrafter"/>
</dbReference>
<dbReference type="Pfam" id="PF25990">
    <property type="entry name" value="Beta-barrel_YknX"/>
    <property type="match status" value="1"/>
</dbReference>
<dbReference type="SUPFAM" id="SSF111369">
    <property type="entry name" value="HlyD-like secretion proteins"/>
    <property type="match status" value="1"/>
</dbReference>
<comment type="similarity">
    <text evidence="1">Belongs to the membrane fusion protein (MFP) (TC 8.A.1) family.</text>
</comment>
<feature type="domain" description="YknX-like beta-barrel" evidence="4">
    <location>
        <begin position="302"/>
        <end position="377"/>
    </location>
</feature>
<dbReference type="NCBIfam" id="TIGR01730">
    <property type="entry name" value="RND_mfp"/>
    <property type="match status" value="1"/>
</dbReference>
<feature type="transmembrane region" description="Helical" evidence="2">
    <location>
        <begin position="59"/>
        <end position="75"/>
    </location>
</feature>
<comment type="caution">
    <text evidence="5">The sequence shown here is derived from an EMBL/GenBank/DDBJ whole genome shotgun (WGS) entry which is preliminary data.</text>
</comment>
<sequence>MDDQQKNGTDIETEAAAIDRQIQAIMEGQGTGDEKKRRPSAAGRIPFFRSWKTYSRRKKIAAAAVLLLFIFFILSRCGKGGSDMGTAVSVIQLKKQPIQEKLAVSGPVSGTDSVDVVSNIHAEITALNVKEGDKVSKGQILAVLDSTDLEREVAIAKNAYDQAVVQKQEKDKSEALGYEKAVQDYQKAQTDHARNSQLFAAGGITQAAMEESANALNDARRLVEGYTVVDGKGAADPSYELQINSAAYELEKKEEELENTQIKSTIDGTVVRVNSKVGQFADKVEDDKPILSIENLEQLELEIKVSEYSIGKIQLGQKAVISADILGEETEEGEVVKISPTGEEKGGGSTERVIPITIRIDGQDTKLIAGITARAEILVDSSDSAFAVPVTALINTPDGGDAIAVVENGKIRLIPVKTGIDGDVMVEVIPADSSQLEEGMQVVAGGGAGLTDGQAVTALPQSQEASS</sequence>
<gene>
    <name evidence="5" type="ORF">IAA07_06335</name>
</gene>
<accession>A0A9D2KPM7</accession>
<dbReference type="Gene3D" id="2.40.50.100">
    <property type="match status" value="1"/>
</dbReference>
<evidence type="ECO:0000259" key="3">
    <source>
        <dbReference type="Pfam" id="PF25973"/>
    </source>
</evidence>
<dbReference type="Proteomes" id="UP000823900">
    <property type="component" value="Unassembled WGS sequence"/>
</dbReference>
<dbReference type="InterPro" id="IPR058636">
    <property type="entry name" value="Beta-barrel_YknX"/>
</dbReference>
<evidence type="ECO:0000256" key="2">
    <source>
        <dbReference type="SAM" id="Phobius"/>
    </source>
</evidence>
<dbReference type="PANTHER" id="PTHR30469:SF33">
    <property type="entry name" value="SLR1207 PROTEIN"/>
    <property type="match status" value="1"/>
</dbReference>
<reference evidence="5" key="2">
    <citation type="submission" date="2021-04" db="EMBL/GenBank/DDBJ databases">
        <authorList>
            <person name="Gilroy R."/>
        </authorList>
    </citation>
    <scope>NUCLEOTIDE SEQUENCE</scope>
    <source>
        <strain evidence="5">CHK178-16964</strain>
    </source>
</reference>
<evidence type="ECO:0000259" key="4">
    <source>
        <dbReference type="Pfam" id="PF25990"/>
    </source>
</evidence>
<keyword evidence="2" id="KW-0472">Membrane</keyword>
<proteinExistence type="inferred from homology"/>
<evidence type="ECO:0000256" key="1">
    <source>
        <dbReference type="ARBA" id="ARBA00009477"/>
    </source>
</evidence>
<reference evidence="5" key="1">
    <citation type="journal article" date="2021" name="PeerJ">
        <title>Extensive microbial diversity within the chicken gut microbiome revealed by metagenomics and culture.</title>
        <authorList>
            <person name="Gilroy R."/>
            <person name="Ravi A."/>
            <person name="Getino M."/>
            <person name="Pursley I."/>
            <person name="Horton D.L."/>
            <person name="Alikhan N.F."/>
            <person name="Baker D."/>
            <person name="Gharbi K."/>
            <person name="Hall N."/>
            <person name="Watson M."/>
            <person name="Adriaenssens E.M."/>
            <person name="Foster-Nyarko E."/>
            <person name="Jarju S."/>
            <person name="Secka A."/>
            <person name="Antonio M."/>
            <person name="Oren A."/>
            <person name="Chaudhuri R.R."/>
            <person name="La Ragione R."/>
            <person name="Hildebrand F."/>
            <person name="Pallen M.J."/>
        </authorList>
    </citation>
    <scope>NUCLEOTIDE SEQUENCE</scope>
    <source>
        <strain evidence="5">CHK178-16964</strain>
    </source>
</reference>
<protein>
    <submittedName>
        <fullName evidence="5">Efflux RND transporter periplasmic adaptor subunit</fullName>
    </submittedName>
</protein>
<dbReference type="PANTHER" id="PTHR30469">
    <property type="entry name" value="MULTIDRUG RESISTANCE PROTEIN MDTA"/>
    <property type="match status" value="1"/>
</dbReference>
<dbReference type="InterPro" id="IPR006143">
    <property type="entry name" value="RND_pump_MFP"/>
</dbReference>
<dbReference type="Gene3D" id="2.40.420.20">
    <property type="match status" value="1"/>
</dbReference>
<dbReference type="GO" id="GO:1990281">
    <property type="term" value="C:efflux pump complex"/>
    <property type="evidence" value="ECO:0007669"/>
    <property type="project" value="TreeGrafter"/>
</dbReference>
<feature type="domain" description="CzcB-like barrel-sandwich hybrid" evidence="3">
    <location>
        <begin position="114"/>
        <end position="290"/>
    </location>
</feature>
<dbReference type="AlphaFoldDB" id="A0A9D2KPM7"/>
<dbReference type="EMBL" id="DWZA01000055">
    <property type="protein sequence ID" value="HJA71186.1"/>
    <property type="molecule type" value="Genomic_DNA"/>
</dbReference>
<dbReference type="InterPro" id="IPR058647">
    <property type="entry name" value="BSH_CzcB-like"/>
</dbReference>
<evidence type="ECO:0000313" key="6">
    <source>
        <dbReference type="Proteomes" id="UP000823900"/>
    </source>
</evidence>
<keyword evidence="2" id="KW-0812">Transmembrane</keyword>
<keyword evidence="2" id="KW-1133">Transmembrane helix</keyword>
<dbReference type="Gene3D" id="2.40.30.170">
    <property type="match status" value="1"/>
</dbReference>
<organism evidence="5 6">
    <name type="scientific">Candidatus Lachnoclostridium stercoravium</name>
    <dbReference type="NCBI Taxonomy" id="2838633"/>
    <lineage>
        <taxon>Bacteria</taxon>
        <taxon>Bacillati</taxon>
        <taxon>Bacillota</taxon>
        <taxon>Clostridia</taxon>
        <taxon>Lachnospirales</taxon>
        <taxon>Lachnospiraceae</taxon>
    </lineage>
</organism>
<dbReference type="Pfam" id="PF25973">
    <property type="entry name" value="BSH_CzcB"/>
    <property type="match status" value="1"/>
</dbReference>